<feature type="transmembrane region" description="Helical" evidence="1">
    <location>
        <begin position="150"/>
        <end position="172"/>
    </location>
</feature>
<feature type="transmembrane region" description="Helical" evidence="1">
    <location>
        <begin position="212"/>
        <end position="234"/>
    </location>
</feature>
<dbReference type="RefSeq" id="WP_021636274.1">
    <property type="nucleotide sequence ID" value="NZ_QVLV01000034.1"/>
</dbReference>
<reference evidence="2" key="1">
    <citation type="submission" date="2018-08" db="EMBL/GenBank/DDBJ databases">
        <title>A genome reference for cultivated species of the human gut microbiota.</title>
        <authorList>
            <person name="Zou Y."/>
            <person name="Xue W."/>
            <person name="Luo G."/>
        </authorList>
    </citation>
    <scope>NUCLEOTIDE SEQUENCE [LARGE SCALE GENOMIC DNA]</scope>
    <source>
        <strain evidence="2">TF05-5AC</strain>
    </source>
</reference>
<accession>A0A3E3HVR3</accession>
<feature type="transmembrane region" description="Helical" evidence="1">
    <location>
        <begin position="240"/>
        <end position="261"/>
    </location>
</feature>
<sequence length="274" mass="30628">MKRDRELTRLFRQELPVDVQGKKRALEAVEKSIRSKRPVFIPTWQQIFCTQLTLFSRGYWCFQAFWLLLGASAVLWLGDLTAYGLNSPFFTPSVPGGLVEQGSVSYVVLLPVLSAIMALAGAAGFAELGKCFSCHMWELEHSCCLDLRQLLAVRMAITGLVDLLLLVCFTAVSRGRLQTGFWQTGIYLLTPFVYNTLLYLTVFTFTRGNNRFLQACVLAAACCISFLPACIPHLYEKTMLWLWVAALAAAGSLVVAELYCLAGKLERGEELCWN</sequence>
<proteinExistence type="predicted"/>
<dbReference type="EMBL" id="QVLV01000034">
    <property type="protein sequence ID" value="RGE55882.1"/>
    <property type="molecule type" value="Genomic_DNA"/>
</dbReference>
<evidence type="ECO:0000313" key="3">
    <source>
        <dbReference type="Proteomes" id="UP000260812"/>
    </source>
</evidence>
<keyword evidence="3" id="KW-1185">Reference proteome</keyword>
<name>A0A3E3HVR3_9FIRM</name>
<evidence type="ECO:0000313" key="2">
    <source>
        <dbReference type="EMBL" id="RGE55882.1"/>
    </source>
</evidence>
<dbReference type="Proteomes" id="UP000260812">
    <property type="component" value="Unassembled WGS sequence"/>
</dbReference>
<feature type="transmembrane region" description="Helical" evidence="1">
    <location>
        <begin position="105"/>
        <end position="129"/>
    </location>
</feature>
<keyword evidence="1" id="KW-1133">Transmembrane helix</keyword>
<gene>
    <name evidence="2" type="ORF">DXC51_26915</name>
</gene>
<feature type="transmembrane region" description="Helical" evidence="1">
    <location>
        <begin position="64"/>
        <end position="85"/>
    </location>
</feature>
<dbReference type="GeneID" id="97990384"/>
<comment type="caution">
    <text evidence="2">The sequence shown here is derived from an EMBL/GenBank/DDBJ whole genome shotgun (WGS) entry which is preliminary data.</text>
</comment>
<organism evidence="2 3">
    <name type="scientific">Eisenbergiella massiliensis</name>
    <dbReference type="NCBI Taxonomy" id="1720294"/>
    <lineage>
        <taxon>Bacteria</taxon>
        <taxon>Bacillati</taxon>
        <taxon>Bacillota</taxon>
        <taxon>Clostridia</taxon>
        <taxon>Lachnospirales</taxon>
        <taxon>Lachnospiraceae</taxon>
        <taxon>Eisenbergiella</taxon>
    </lineage>
</organism>
<feature type="transmembrane region" description="Helical" evidence="1">
    <location>
        <begin position="184"/>
        <end position="205"/>
    </location>
</feature>
<keyword evidence="1" id="KW-0472">Membrane</keyword>
<protein>
    <submittedName>
        <fullName evidence="2">Uncharacterized protein</fullName>
    </submittedName>
</protein>
<dbReference type="AlphaFoldDB" id="A0A3E3HVR3"/>
<evidence type="ECO:0000256" key="1">
    <source>
        <dbReference type="SAM" id="Phobius"/>
    </source>
</evidence>
<keyword evidence="1" id="KW-0812">Transmembrane</keyword>